<feature type="domain" description="TonB-dependent receptor-like beta-barrel" evidence="10">
    <location>
        <begin position="7"/>
        <end position="179"/>
    </location>
</feature>
<keyword evidence="9" id="KW-0998">Cell outer membrane</keyword>
<evidence type="ECO:0000256" key="4">
    <source>
        <dbReference type="ARBA" id="ARBA00022692"/>
    </source>
</evidence>
<evidence type="ECO:0000256" key="1">
    <source>
        <dbReference type="ARBA" id="ARBA00004571"/>
    </source>
</evidence>
<organism evidence="11">
    <name type="scientific">marine sediment metagenome</name>
    <dbReference type="NCBI Taxonomy" id="412755"/>
    <lineage>
        <taxon>unclassified sequences</taxon>
        <taxon>metagenomes</taxon>
        <taxon>ecological metagenomes</taxon>
    </lineage>
</organism>
<dbReference type="PANTHER" id="PTHR32552:SF81">
    <property type="entry name" value="TONB-DEPENDENT OUTER MEMBRANE RECEPTOR"/>
    <property type="match status" value="1"/>
</dbReference>
<evidence type="ECO:0000256" key="8">
    <source>
        <dbReference type="ARBA" id="ARBA00023136"/>
    </source>
</evidence>
<evidence type="ECO:0000256" key="6">
    <source>
        <dbReference type="ARBA" id="ARBA00023065"/>
    </source>
</evidence>
<evidence type="ECO:0000313" key="11">
    <source>
        <dbReference type="EMBL" id="GAG20115.1"/>
    </source>
</evidence>
<reference evidence="11" key="1">
    <citation type="journal article" date="2014" name="Front. Microbiol.">
        <title>High frequency of phylogenetically diverse reductive dehalogenase-homologous genes in deep subseafloor sedimentary metagenomes.</title>
        <authorList>
            <person name="Kawai M."/>
            <person name="Futagami T."/>
            <person name="Toyoda A."/>
            <person name="Takaki Y."/>
            <person name="Nishi S."/>
            <person name="Hori S."/>
            <person name="Arai W."/>
            <person name="Tsubouchi T."/>
            <person name="Morono Y."/>
            <person name="Uchiyama I."/>
            <person name="Ito T."/>
            <person name="Fujiyama A."/>
            <person name="Inagaki F."/>
            <person name="Takami H."/>
        </authorList>
    </citation>
    <scope>NUCLEOTIDE SEQUENCE</scope>
    <source>
        <strain evidence="11">Expedition CK06-06</strain>
    </source>
</reference>
<evidence type="ECO:0000256" key="5">
    <source>
        <dbReference type="ARBA" id="ARBA00023004"/>
    </source>
</evidence>
<dbReference type="GO" id="GO:0009279">
    <property type="term" value="C:cell outer membrane"/>
    <property type="evidence" value="ECO:0007669"/>
    <property type="project" value="UniProtKB-SubCell"/>
</dbReference>
<dbReference type="InterPro" id="IPR036942">
    <property type="entry name" value="Beta-barrel_TonB_sf"/>
</dbReference>
<dbReference type="Gene3D" id="2.40.170.20">
    <property type="entry name" value="TonB-dependent receptor, beta-barrel domain"/>
    <property type="match status" value="1"/>
</dbReference>
<dbReference type="EMBL" id="BARS01038219">
    <property type="protein sequence ID" value="GAG20115.1"/>
    <property type="molecule type" value="Genomic_DNA"/>
</dbReference>
<keyword evidence="8" id="KW-0472">Membrane</keyword>
<dbReference type="GO" id="GO:0006826">
    <property type="term" value="P:iron ion transport"/>
    <property type="evidence" value="ECO:0007669"/>
    <property type="project" value="UniProtKB-KW"/>
</dbReference>
<sequence length="216" mass="24343">RPEFALYNIINANDAEVYGAEIDVRAEPLVGWVPQVFDQLVLTGRLGWLETQFLDFTNEVYRTKLVPGPGGLPSSKTLPVLIDYGGNQLINSPRLKGSLAAEWTFDLGRWGALIPRYDFSWTDDIFFDPSQGRGSPDPNGEYHLPDHTVGQRAFWLHNARLAYRTPEGNLEVACWVRNLTDEVYKTFSFDASTFSNVVINFVGEPRTWGVGLSISW</sequence>
<evidence type="ECO:0000256" key="3">
    <source>
        <dbReference type="ARBA" id="ARBA00022496"/>
    </source>
</evidence>
<evidence type="ECO:0000256" key="2">
    <source>
        <dbReference type="ARBA" id="ARBA00022448"/>
    </source>
</evidence>
<accession>X0VPF6</accession>
<comment type="subcellular location">
    <subcellularLocation>
        <location evidence="1">Cell outer membrane</location>
        <topology evidence="1">Multi-pass membrane protein</topology>
    </subcellularLocation>
</comment>
<dbReference type="PANTHER" id="PTHR32552">
    <property type="entry name" value="FERRICHROME IRON RECEPTOR-RELATED"/>
    <property type="match status" value="1"/>
</dbReference>
<dbReference type="InterPro" id="IPR000531">
    <property type="entry name" value="Beta-barrel_TonB"/>
</dbReference>
<dbReference type="AlphaFoldDB" id="X0VPF6"/>
<keyword evidence="7" id="KW-0798">TonB box</keyword>
<keyword evidence="5" id="KW-0408">Iron</keyword>
<dbReference type="SUPFAM" id="SSF56935">
    <property type="entry name" value="Porins"/>
    <property type="match status" value="1"/>
</dbReference>
<keyword evidence="3" id="KW-0410">Iron transport</keyword>
<evidence type="ECO:0000256" key="7">
    <source>
        <dbReference type="ARBA" id="ARBA00023077"/>
    </source>
</evidence>
<evidence type="ECO:0000256" key="9">
    <source>
        <dbReference type="ARBA" id="ARBA00023237"/>
    </source>
</evidence>
<keyword evidence="2" id="KW-0813">Transport</keyword>
<dbReference type="Pfam" id="PF00593">
    <property type="entry name" value="TonB_dep_Rec_b-barrel"/>
    <property type="match status" value="1"/>
</dbReference>
<feature type="non-terminal residue" evidence="11">
    <location>
        <position position="1"/>
    </location>
</feature>
<dbReference type="InterPro" id="IPR039426">
    <property type="entry name" value="TonB-dep_rcpt-like"/>
</dbReference>
<keyword evidence="6" id="KW-0406">Ion transport</keyword>
<name>X0VPF6_9ZZZZ</name>
<comment type="caution">
    <text evidence="11">The sequence shown here is derived from an EMBL/GenBank/DDBJ whole genome shotgun (WGS) entry which is preliminary data.</text>
</comment>
<gene>
    <name evidence="11" type="ORF">S01H1_58501</name>
</gene>
<evidence type="ECO:0000259" key="10">
    <source>
        <dbReference type="Pfam" id="PF00593"/>
    </source>
</evidence>
<keyword evidence="4" id="KW-0812">Transmembrane</keyword>
<protein>
    <recommendedName>
        <fullName evidence="10">TonB-dependent receptor-like beta-barrel domain-containing protein</fullName>
    </recommendedName>
</protein>
<proteinExistence type="predicted"/>